<dbReference type="AlphaFoldDB" id="A0A0N4ZYQ4"/>
<evidence type="ECO:0000313" key="1">
    <source>
        <dbReference type="Proteomes" id="UP000038045"/>
    </source>
</evidence>
<sequence>MLPNQHRQMIMPQQQQNYMPQNFQPKFINKVHQTSLNQRRHIMQQKNSYRNILQRSLISQQHPQVLNRMNKYGFSLEQNRHAYDIHGTTMHGGTKRFLTKPGQPDVYQSQHMHRRISSISNMPQKPIRPPPYASHLQKIVEGTKFKKAKKLRVSKNARILSWTSFIDPYFKGYETSTSYDSDEFDSEEEKEISCKYYARKPGPTVELPVERTESPDIPRQMTYL</sequence>
<organism evidence="1 2">
    <name type="scientific">Parastrongyloides trichosuri</name>
    <name type="common">Possum-specific nematode worm</name>
    <dbReference type="NCBI Taxonomy" id="131310"/>
    <lineage>
        <taxon>Eukaryota</taxon>
        <taxon>Metazoa</taxon>
        <taxon>Ecdysozoa</taxon>
        <taxon>Nematoda</taxon>
        <taxon>Chromadorea</taxon>
        <taxon>Rhabditida</taxon>
        <taxon>Tylenchina</taxon>
        <taxon>Panagrolaimomorpha</taxon>
        <taxon>Strongyloidoidea</taxon>
        <taxon>Strongyloididae</taxon>
        <taxon>Parastrongyloides</taxon>
    </lineage>
</organism>
<name>A0A0N4ZYQ4_PARTI</name>
<dbReference type="WBParaSite" id="PTRK_0001392100.1">
    <property type="protein sequence ID" value="PTRK_0001392100.1"/>
    <property type="gene ID" value="PTRK_0001392100"/>
</dbReference>
<protein>
    <submittedName>
        <fullName evidence="2">Uncharacterized protein</fullName>
    </submittedName>
</protein>
<dbReference type="Proteomes" id="UP000038045">
    <property type="component" value="Unplaced"/>
</dbReference>
<evidence type="ECO:0000313" key="2">
    <source>
        <dbReference type="WBParaSite" id="PTRK_0001392100.1"/>
    </source>
</evidence>
<dbReference type="STRING" id="131310.A0A0N4ZYQ4"/>
<reference evidence="2" key="1">
    <citation type="submission" date="2017-02" db="UniProtKB">
        <authorList>
            <consortium name="WormBaseParasite"/>
        </authorList>
    </citation>
    <scope>IDENTIFICATION</scope>
</reference>
<accession>A0A0N4ZYQ4</accession>
<proteinExistence type="predicted"/>
<keyword evidence="1" id="KW-1185">Reference proteome</keyword>